<comment type="caution">
    <text evidence="1">The sequence shown here is derived from an EMBL/GenBank/DDBJ whole genome shotgun (WGS) entry which is preliminary data.</text>
</comment>
<organism evidence="1 2">
    <name type="scientific">Solanum commersonii</name>
    <name type="common">Commerson's wild potato</name>
    <name type="synonym">Commerson's nightshade</name>
    <dbReference type="NCBI Taxonomy" id="4109"/>
    <lineage>
        <taxon>Eukaryota</taxon>
        <taxon>Viridiplantae</taxon>
        <taxon>Streptophyta</taxon>
        <taxon>Embryophyta</taxon>
        <taxon>Tracheophyta</taxon>
        <taxon>Spermatophyta</taxon>
        <taxon>Magnoliopsida</taxon>
        <taxon>eudicotyledons</taxon>
        <taxon>Gunneridae</taxon>
        <taxon>Pentapetalae</taxon>
        <taxon>asterids</taxon>
        <taxon>lamiids</taxon>
        <taxon>Solanales</taxon>
        <taxon>Solanaceae</taxon>
        <taxon>Solanoideae</taxon>
        <taxon>Solaneae</taxon>
        <taxon>Solanum</taxon>
    </lineage>
</organism>
<protein>
    <submittedName>
        <fullName evidence="1">Uncharacterized protein</fullName>
    </submittedName>
</protein>
<sequence length="82" mass="9273">MLLHKKGKECQLDEFPVVTVGGFNQLLVDTSFGCRGGRAMEINVPPVRPPTGRPRRDNFDDMVDDYLGTKISNNNNFNEYIN</sequence>
<dbReference type="EMBL" id="JACXVP010000005">
    <property type="protein sequence ID" value="KAG5605379.1"/>
    <property type="molecule type" value="Genomic_DNA"/>
</dbReference>
<dbReference type="AlphaFoldDB" id="A0A9J5YXE5"/>
<keyword evidence="2" id="KW-1185">Reference proteome</keyword>
<reference evidence="1 2" key="1">
    <citation type="submission" date="2020-09" db="EMBL/GenBank/DDBJ databases">
        <title>De no assembly of potato wild relative species, Solanum commersonii.</title>
        <authorList>
            <person name="Cho K."/>
        </authorList>
    </citation>
    <scope>NUCLEOTIDE SEQUENCE [LARGE SCALE GENOMIC DNA]</scope>
    <source>
        <strain evidence="1">LZ3.2</strain>
        <tissue evidence="1">Leaf</tissue>
    </source>
</reference>
<proteinExistence type="predicted"/>
<evidence type="ECO:0000313" key="2">
    <source>
        <dbReference type="Proteomes" id="UP000824120"/>
    </source>
</evidence>
<dbReference type="Proteomes" id="UP000824120">
    <property type="component" value="Chromosome 5"/>
</dbReference>
<evidence type="ECO:0000313" key="1">
    <source>
        <dbReference type="EMBL" id="KAG5605379.1"/>
    </source>
</evidence>
<gene>
    <name evidence="1" type="ORF">H5410_026871</name>
</gene>
<accession>A0A9J5YXE5</accession>
<name>A0A9J5YXE5_SOLCO</name>